<keyword evidence="3" id="KW-1185">Reference proteome</keyword>
<gene>
    <name evidence="2" type="ORF">P280DRAFT_213753</name>
</gene>
<sequence length="177" mass="19872">MGDAMLACSLLLFSSSPCLLGLHCRQHEEAETRREIGERVLPKSGPPEWKERVVWCSRDDLSVVGMERSGFWMRAVGRSMHGMTAADLHTQRRANFSLGGSGLGYLQGKSGIFFKSSLPSPLRVRRAFLRHVQGLREEADCIRQQTPPVFESDLQANSSTLRPVSHYEPISVYTHDE</sequence>
<reference evidence="2" key="1">
    <citation type="journal article" date="2020" name="Stud. Mycol.">
        <title>101 Dothideomycetes genomes: a test case for predicting lifestyles and emergence of pathogens.</title>
        <authorList>
            <person name="Haridas S."/>
            <person name="Albert R."/>
            <person name="Binder M."/>
            <person name="Bloem J."/>
            <person name="Labutti K."/>
            <person name="Salamov A."/>
            <person name="Andreopoulos B."/>
            <person name="Baker S."/>
            <person name="Barry K."/>
            <person name="Bills G."/>
            <person name="Bluhm B."/>
            <person name="Cannon C."/>
            <person name="Castanera R."/>
            <person name="Culley D."/>
            <person name="Daum C."/>
            <person name="Ezra D."/>
            <person name="Gonzalez J."/>
            <person name="Henrissat B."/>
            <person name="Kuo A."/>
            <person name="Liang C."/>
            <person name="Lipzen A."/>
            <person name="Lutzoni F."/>
            <person name="Magnuson J."/>
            <person name="Mondo S."/>
            <person name="Nolan M."/>
            <person name="Ohm R."/>
            <person name="Pangilinan J."/>
            <person name="Park H.-J."/>
            <person name="Ramirez L."/>
            <person name="Alfaro M."/>
            <person name="Sun H."/>
            <person name="Tritt A."/>
            <person name="Yoshinaga Y."/>
            <person name="Zwiers L.-H."/>
            <person name="Turgeon B."/>
            <person name="Goodwin S."/>
            <person name="Spatafora J."/>
            <person name="Crous P."/>
            <person name="Grigoriev I."/>
        </authorList>
    </citation>
    <scope>NUCLEOTIDE SEQUENCE</scope>
    <source>
        <strain evidence="2">CBS 473.64</strain>
    </source>
</reference>
<organism evidence="2 3">
    <name type="scientific">Massarina eburnea CBS 473.64</name>
    <dbReference type="NCBI Taxonomy" id="1395130"/>
    <lineage>
        <taxon>Eukaryota</taxon>
        <taxon>Fungi</taxon>
        <taxon>Dikarya</taxon>
        <taxon>Ascomycota</taxon>
        <taxon>Pezizomycotina</taxon>
        <taxon>Dothideomycetes</taxon>
        <taxon>Pleosporomycetidae</taxon>
        <taxon>Pleosporales</taxon>
        <taxon>Massarineae</taxon>
        <taxon>Massarinaceae</taxon>
        <taxon>Massarina</taxon>
    </lineage>
</organism>
<name>A0A6A6SB45_9PLEO</name>
<evidence type="ECO:0000256" key="1">
    <source>
        <dbReference type="SAM" id="SignalP"/>
    </source>
</evidence>
<feature type="signal peptide" evidence="1">
    <location>
        <begin position="1"/>
        <end position="21"/>
    </location>
</feature>
<dbReference type="Proteomes" id="UP000799753">
    <property type="component" value="Unassembled WGS sequence"/>
</dbReference>
<dbReference type="EMBL" id="MU006779">
    <property type="protein sequence ID" value="KAF2643638.1"/>
    <property type="molecule type" value="Genomic_DNA"/>
</dbReference>
<evidence type="ECO:0000313" key="2">
    <source>
        <dbReference type="EMBL" id="KAF2643638.1"/>
    </source>
</evidence>
<feature type="chain" id="PRO_5025374041" evidence="1">
    <location>
        <begin position="22"/>
        <end position="177"/>
    </location>
</feature>
<protein>
    <submittedName>
        <fullName evidence="2">Uncharacterized protein</fullName>
    </submittedName>
</protein>
<evidence type="ECO:0000313" key="3">
    <source>
        <dbReference type="Proteomes" id="UP000799753"/>
    </source>
</evidence>
<proteinExistence type="predicted"/>
<dbReference type="AlphaFoldDB" id="A0A6A6SB45"/>
<accession>A0A6A6SB45</accession>
<keyword evidence="1" id="KW-0732">Signal</keyword>